<dbReference type="Gene3D" id="3.40.50.300">
    <property type="entry name" value="P-loop containing nucleotide triphosphate hydrolases"/>
    <property type="match status" value="1"/>
</dbReference>
<accession>A0A4Q7N7B6</accession>
<evidence type="ECO:0000313" key="1">
    <source>
        <dbReference type="EMBL" id="RZS77900.1"/>
    </source>
</evidence>
<name>A0A4Q7N7B6_9ACTN</name>
<keyword evidence="1" id="KW-0418">Kinase</keyword>
<reference evidence="1 2" key="1">
    <citation type="submission" date="2019-02" db="EMBL/GenBank/DDBJ databases">
        <title>Genomic Encyclopedia of Type Strains, Phase IV (KMG-IV): sequencing the most valuable type-strain genomes for metagenomic binning, comparative biology and taxonomic classification.</title>
        <authorList>
            <person name="Goeker M."/>
        </authorList>
    </citation>
    <scope>NUCLEOTIDE SEQUENCE [LARGE SCALE GENOMIC DNA]</scope>
    <source>
        <strain evidence="1 2">DSM 45622</strain>
    </source>
</reference>
<dbReference type="Proteomes" id="UP000293638">
    <property type="component" value="Unassembled WGS sequence"/>
</dbReference>
<gene>
    <name evidence="1" type="ORF">EV189_3938</name>
</gene>
<dbReference type="EMBL" id="SGXD01000008">
    <property type="protein sequence ID" value="RZS77900.1"/>
    <property type="molecule type" value="Genomic_DNA"/>
</dbReference>
<dbReference type="InterPro" id="IPR052922">
    <property type="entry name" value="Cytidylate_Kinase-2"/>
</dbReference>
<proteinExistence type="predicted"/>
<dbReference type="InterPro" id="IPR027417">
    <property type="entry name" value="P-loop_NTPase"/>
</dbReference>
<dbReference type="PANTHER" id="PTHR37816:SF1">
    <property type="entry name" value="TOXIN"/>
    <property type="match status" value="1"/>
</dbReference>
<evidence type="ECO:0000313" key="2">
    <source>
        <dbReference type="Proteomes" id="UP000293638"/>
    </source>
</evidence>
<keyword evidence="2" id="KW-1185">Reference proteome</keyword>
<dbReference type="SUPFAM" id="SSF52540">
    <property type="entry name" value="P-loop containing nucleoside triphosphate hydrolases"/>
    <property type="match status" value="1"/>
</dbReference>
<dbReference type="GO" id="GO:0016301">
    <property type="term" value="F:kinase activity"/>
    <property type="evidence" value="ECO:0007669"/>
    <property type="project" value="UniProtKB-KW"/>
</dbReference>
<protein>
    <submittedName>
        <fullName evidence="1">Adenylate kinase family enzyme</fullName>
    </submittedName>
</protein>
<dbReference type="AlphaFoldDB" id="A0A4Q7N7B6"/>
<dbReference type="PANTHER" id="PTHR37816">
    <property type="entry name" value="YALI0E33011P"/>
    <property type="match status" value="1"/>
</dbReference>
<organism evidence="1 2">
    <name type="scientific">Motilibacter rhizosphaerae</name>
    <dbReference type="NCBI Taxonomy" id="598652"/>
    <lineage>
        <taxon>Bacteria</taxon>
        <taxon>Bacillati</taxon>
        <taxon>Actinomycetota</taxon>
        <taxon>Actinomycetes</taxon>
        <taxon>Motilibacterales</taxon>
        <taxon>Motilibacteraceae</taxon>
        <taxon>Motilibacter</taxon>
    </lineage>
</organism>
<dbReference type="RefSeq" id="WP_231116588.1">
    <property type="nucleotide sequence ID" value="NZ_SGXD01000008.1"/>
</dbReference>
<comment type="caution">
    <text evidence="1">The sequence shown here is derived from an EMBL/GenBank/DDBJ whole genome shotgun (WGS) entry which is preliminary data.</text>
</comment>
<sequence length="191" mass="21643">MPLLGPTDPLPARPRRVLIAGTSGFGKSTLARRVSGTLGIPYVEIDALYHGPGWTPRPTFEHDVRSFSSKPAWTTEWQYDAVRAHLAAAADLVIWLDLPRVLVMRQVIDRTLRRRLRRLELWNGNVEPPLSTILTDREHIVRWAWTTHHKTAPRIHALMQERPDLAVVRLTSHGNADRWIRGPLSATAQPA</sequence>
<keyword evidence="1" id="KW-0808">Transferase</keyword>